<sequence length="1076" mass="120309">MVELDRVEMIRANVGGVDLESAGLSKQEEENTVPLDIQKQKQSSAIKDKLLALRNEEQEDPAESQFETVLEEDAILMALDTAIDEGEVEGEGEEKSDPILMTTTETELEELGGIEVEYGTSNSFATSSDDDDEEQIDDEELETKQQPASFDYSKNPDTIQVDPEPTLEEENDINSEAGSSSESKSIDNGTVEKSEIDLDENSKEENNVTDKTDDDDECETIQSHQEDISMESDSKIMSEVASVEATTIKGDDDETKQEPDNNDHPSLPVADATWSFDTTSKRKKGMKTKSRVVKNAFPGFEEEDEKEIVLDATCDKTKVEKRNVFTGFDEEDEKDTTLFCISSDKNGVASDAEKDENVFPTKDERIEKDVSVAGLSDEDVEGFDDDRQVSSSQSIEFDAILESVAEYIETKDWDAFIAAVTSRPSLATLSPADFFASEFSGFLAEGANESVLLHEVCRSEPSVEAVKTLIEVHEAAVKTAGQWGYLPIHCACASGASEAVVNVLVDANPESIQHLGDDKMFPLHLACKKGTSEGTIKLLIAAYPPACIAKDVYNSTPMDYISSFPEGSEKQTMLELLGRQIQSMCISTSAIEEKLEQSEEEAASMKTELSGKHRKVTALERELKELYGKSLSVEEELKEKQGRTVVLGKKLKENQEKIVLLERELGEESAKASVFGENLKVEFTKSCLLEGELREERARSFALEIELKTNCDEWNTLGKEMEEEFKKSSLELKKERNQIAVLERKLSTERDKSTIFEGQLINQYDKSSCLDVTLNVTKASRLAGTRASRKAAIDIEEDQIKELDYTLARKQALIELESMKEKTLQQTIVQKHELIDSEMTRIKELELLIAEKQMLLTSERNTIQTLKATKAEKDAILASEKDVVYELRKTQEEKEKILEAKKKTEDLLQSRIIENEILLASKKAAIKEVKAAQAKINSELEIQKVATVKVERQIARKKSLITREEYIAKCLQQLALRKREGMPSGAASYFANATFGMKFLLKETFLVSSYVKTQIREQSAFVRQRKGDVLARVIPGADACKSLVLYGPRVLLKSSFVRNFVVNSSRIPKWIKESKK</sequence>
<feature type="coiled-coil region" evidence="1">
    <location>
        <begin position="718"/>
        <end position="752"/>
    </location>
</feature>
<feature type="compositionally biased region" description="Basic and acidic residues" evidence="2">
    <location>
        <begin position="190"/>
        <end position="211"/>
    </location>
</feature>
<dbReference type="Gene3D" id="1.25.40.20">
    <property type="entry name" value="Ankyrin repeat-containing domain"/>
    <property type="match status" value="1"/>
</dbReference>
<evidence type="ECO:0000256" key="1">
    <source>
        <dbReference type="SAM" id="Coils"/>
    </source>
</evidence>
<dbReference type="SUPFAM" id="SSF48403">
    <property type="entry name" value="Ankyrin repeat"/>
    <property type="match status" value="1"/>
</dbReference>
<dbReference type="InterPro" id="IPR036770">
    <property type="entry name" value="Ankyrin_rpt-contain_sf"/>
</dbReference>
<feature type="compositionally biased region" description="Acidic residues" evidence="2">
    <location>
        <begin position="128"/>
        <end position="141"/>
    </location>
</feature>
<evidence type="ECO:0000313" key="4">
    <source>
        <dbReference type="Proteomes" id="UP000095751"/>
    </source>
</evidence>
<dbReference type="InterPro" id="IPR002110">
    <property type="entry name" value="Ankyrin_rpt"/>
</dbReference>
<dbReference type="AlphaFoldDB" id="A0A1E7ERD2"/>
<feature type="coiled-coil region" evidence="1">
    <location>
        <begin position="588"/>
        <end position="671"/>
    </location>
</feature>
<evidence type="ECO:0000313" key="3">
    <source>
        <dbReference type="EMBL" id="OEU08481.1"/>
    </source>
</evidence>
<feature type="region of interest" description="Disordered" evidence="2">
    <location>
        <begin position="112"/>
        <end position="288"/>
    </location>
</feature>
<gene>
    <name evidence="3" type="ORF">FRACYDRAFT_264613</name>
</gene>
<name>A0A1E7ERD2_9STRA</name>
<feature type="compositionally biased region" description="Basic and acidic residues" evidence="2">
    <location>
        <begin position="224"/>
        <end position="236"/>
    </location>
</feature>
<organism evidence="3 4">
    <name type="scientific">Fragilariopsis cylindrus CCMP1102</name>
    <dbReference type="NCBI Taxonomy" id="635003"/>
    <lineage>
        <taxon>Eukaryota</taxon>
        <taxon>Sar</taxon>
        <taxon>Stramenopiles</taxon>
        <taxon>Ochrophyta</taxon>
        <taxon>Bacillariophyta</taxon>
        <taxon>Bacillariophyceae</taxon>
        <taxon>Bacillariophycidae</taxon>
        <taxon>Bacillariales</taxon>
        <taxon>Bacillariaceae</taxon>
        <taxon>Fragilariopsis</taxon>
    </lineage>
</organism>
<dbReference type="InParanoid" id="A0A1E7ERD2"/>
<keyword evidence="1" id="KW-0175">Coiled coil</keyword>
<dbReference type="KEGG" id="fcy:FRACYDRAFT_264613"/>
<dbReference type="OrthoDB" id="79249at2759"/>
<dbReference type="EMBL" id="KV784380">
    <property type="protein sequence ID" value="OEU08481.1"/>
    <property type="molecule type" value="Genomic_DNA"/>
</dbReference>
<keyword evidence="4" id="KW-1185">Reference proteome</keyword>
<evidence type="ECO:0000256" key="2">
    <source>
        <dbReference type="SAM" id="MobiDB-lite"/>
    </source>
</evidence>
<feature type="region of interest" description="Disordered" evidence="2">
    <location>
        <begin position="83"/>
        <end position="102"/>
    </location>
</feature>
<feature type="compositionally biased region" description="Acidic residues" evidence="2">
    <location>
        <begin position="83"/>
        <end position="94"/>
    </location>
</feature>
<reference evidence="3 4" key="1">
    <citation type="submission" date="2016-09" db="EMBL/GenBank/DDBJ databases">
        <title>Extensive genetic diversity and differential bi-allelic expression allows diatom success in the polar Southern Ocean.</title>
        <authorList>
            <consortium name="DOE Joint Genome Institute"/>
            <person name="Mock T."/>
            <person name="Otillar R.P."/>
            <person name="Strauss J."/>
            <person name="Dupont C."/>
            <person name="Frickenhaus S."/>
            <person name="Maumus F."/>
            <person name="Mcmullan M."/>
            <person name="Sanges R."/>
            <person name="Schmutz J."/>
            <person name="Toseland A."/>
            <person name="Valas R."/>
            <person name="Veluchamy A."/>
            <person name="Ward B.J."/>
            <person name="Allen A."/>
            <person name="Barry K."/>
            <person name="Falciatore A."/>
            <person name="Ferrante M."/>
            <person name="Fortunato A.E."/>
            <person name="Gloeckner G."/>
            <person name="Gruber A."/>
            <person name="Hipkin R."/>
            <person name="Janech M."/>
            <person name="Kroth P."/>
            <person name="Leese F."/>
            <person name="Lindquist E."/>
            <person name="Lyon B.R."/>
            <person name="Martin J."/>
            <person name="Mayer C."/>
            <person name="Parker M."/>
            <person name="Quesneville H."/>
            <person name="Raymond J."/>
            <person name="Uhlig C."/>
            <person name="Valentin K.U."/>
            <person name="Worden A.Z."/>
            <person name="Armbrust E.V."/>
            <person name="Bowler C."/>
            <person name="Green B."/>
            <person name="Moulton V."/>
            <person name="Van Oosterhout C."/>
            <person name="Grigoriev I."/>
        </authorList>
    </citation>
    <scope>NUCLEOTIDE SEQUENCE [LARGE SCALE GENOMIC DNA]</scope>
    <source>
        <strain evidence="3 4">CCMP1102</strain>
    </source>
</reference>
<dbReference type="Pfam" id="PF13857">
    <property type="entry name" value="Ank_5"/>
    <property type="match status" value="1"/>
</dbReference>
<accession>A0A1E7ERD2</accession>
<proteinExistence type="predicted"/>
<dbReference type="Proteomes" id="UP000095751">
    <property type="component" value="Unassembled WGS sequence"/>
</dbReference>
<protein>
    <submittedName>
        <fullName evidence="3">Uncharacterized protein</fullName>
    </submittedName>
</protein>